<proteinExistence type="inferred from homology"/>
<accession>I4HJD0</accession>
<feature type="domain" description="Phosphofructokinase" evidence="7">
    <location>
        <begin position="10"/>
        <end position="52"/>
    </location>
</feature>
<reference evidence="8 9" key="1">
    <citation type="submission" date="2012-04" db="EMBL/GenBank/DDBJ databases">
        <authorList>
            <person name="Genoscope - CEA"/>
        </authorList>
    </citation>
    <scope>NUCLEOTIDE SEQUENCE [LARGE SCALE GENOMIC DNA]</scope>
    <source>
        <strain evidence="8 9">9808</strain>
    </source>
</reference>
<dbReference type="GO" id="GO:0003872">
    <property type="term" value="F:6-phosphofructokinase activity"/>
    <property type="evidence" value="ECO:0007669"/>
    <property type="project" value="InterPro"/>
</dbReference>
<dbReference type="Gene3D" id="3.40.50.450">
    <property type="match status" value="1"/>
</dbReference>
<dbReference type="UniPathway" id="UPA00109">
    <property type="reaction ID" value="UER00182"/>
</dbReference>
<dbReference type="PRINTS" id="PR00476">
    <property type="entry name" value="PHFRCTKINASE"/>
</dbReference>
<keyword evidence="5" id="KW-0460">Magnesium</keyword>
<keyword evidence="3" id="KW-0479">Metal-binding</keyword>
<dbReference type="GO" id="GO:0046872">
    <property type="term" value="F:metal ion binding"/>
    <property type="evidence" value="ECO:0007669"/>
    <property type="project" value="UniProtKB-KW"/>
</dbReference>
<organism evidence="8 9">
    <name type="scientific">Microcystis aeruginosa PCC 9808</name>
    <dbReference type="NCBI Taxonomy" id="1160284"/>
    <lineage>
        <taxon>Bacteria</taxon>
        <taxon>Bacillati</taxon>
        <taxon>Cyanobacteriota</taxon>
        <taxon>Cyanophyceae</taxon>
        <taxon>Oscillatoriophycideae</taxon>
        <taxon>Chroococcales</taxon>
        <taxon>Microcystaceae</taxon>
        <taxon>Microcystis</taxon>
    </lineage>
</organism>
<dbReference type="GO" id="GO:0006002">
    <property type="term" value="P:fructose 6-phosphate metabolic process"/>
    <property type="evidence" value="ECO:0007669"/>
    <property type="project" value="InterPro"/>
</dbReference>
<evidence type="ECO:0000313" key="9">
    <source>
        <dbReference type="Proteomes" id="UP000005291"/>
    </source>
</evidence>
<evidence type="ECO:0000259" key="7">
    <source>
        <dbReference type="Pfam" id="PF00365"/>
    </source>
</evidence>
<dbReference type="InterPro" id="IPR022953">
    <property type="entry name" value="ATP_PFK"/>
</dbReference>
<keyword evidence="4" id="KW-0418">Kinase</keyword>
<dbReference type="EMBL" id="CAIN01000074">
    <property type="protein sequence ID" value="CCI22154.1"/>
    <property type="molecule type" value="Genomic_DNA"/>
</dbReference>
<evidence type="ECO:0000313" key="8">
    <source>
        <dbReference type="EMBL" id="CCI22154.1"/>
    </source>
</evidence>
<comment type="caution">
    <text evidence="8">The sequence shown here is derived from an EMBL/GenBank/DDBJ whole genome shotgun (WGS) entry which is preliminary data.</text>
</comment>
<evidence type="ECO:0000256" key="6">
    <source>
        <dbReference type="ARBA" id="ARBA00038478"/>
    </source>
</evidence>
<evidence type="ECO:0000256" key="1">
    <source>
        <dbReference type="ARBA" id="ARBA00001946"/>
    </source>
</evidence>
<dbReference type="InterPro" id="IPR035966">
    <property type="entry name" value="PKF_sf"/>
</dbReference>
<gene>
    <name evidence="8" type="ORF">MICAG_1650001</name>
</gene>
<sequence length="92" mass="9955">MNENQNKKTSILTSGGDCPGLNAVIRAVVKASKLKGWDVYGIPYGTDGFMQIAEGKYHPQDLILTHHGYNLPGIEVSPDIANCSTYGSYPNI</sequence>
<name>I4HJD0_MICAE</name>
<evidence type="ECO:0000256" key="3">
    <source>
        <dbReference type="ARBA" id="ARBA00022723"/>
    </source>
</evidence>
<protein>
    <recommendedName>
        <fullName evidence="7">Phosphofructokinase domain-containing protein</fullName>
    </recommendedName>
</protein>
<evidence type="ECO:0000256" key="4">
    <source>
        <dbReference type="ARBA" id="ARBA00022777"/>
    </source>
</evidence>
<evidence type="ECO:0000256" key="5">
    <source>
        <dbReference type="ARBA" id="ARBA00022842"/>
    </source>
</evidence>
<keyword evidence="2" id="KW-0808">Transferase</keyword>
<dbReference type="Pfam" id="PF00365">
    <property type="entry name" value="PFK"/>
    <property type="match status" value="1"/>
</dbReference>
<dbReference type="SUPFAM" id="SSF53784">
    <property type="entry name" value="Phosphofructokinase"/>
    <property type="match status" value="1"/>
</dbReference>
<dbReference type="InterPro" id="IPR000023">
    <property type="entry name" value="Phosphofructokinase_dom"/>
</dbReference>
<comment type="similarity">
    <text evidence="6">Belongs to the phosphofructokinase type A (PFKA) family.</text>
</comment>
<dbReference type="AlphaFoldDB" id="I4HJD0"/>
<dbReference type="Proteomes" id="UP000005291">
    <property type="component" value="Unassembled WGS sequence"/>
</dbReference>
<comment type="cofactor">
    <cofactor evidence="1">
        <name>Mg(2+)</name>
        <dbReference type="ChEBI" id="CHEBI:18420"/>
    </cofactor>
</comment>
<dbReference type="HOGENOM" id="CLU_2409929_0_0_3"/>
<evidence type="ECO:0000256" key="2">
    <source>
        <dbReference type="ARBA" id="ARBA00022679"/>
    </source>
</evidence>